<dbReference type="PANTHER" id="PTHR46278">
    <property type="entry name" value="DEHYDROGENASE, PUTATIVE-RELATED"/>
    <property type="match status" value="1"/>
</dbReference>
<dbReference type="InterPro" id="IPR000319">
    <property type="entry name" value="Asp-semialdehyde_DH_CS"/>
</dbReference>
<comment type="subunit">
    <text evidence="6">Homodimer.</text>
</comment>
<evidence type="ECO:0000256" key="11">
    <source>
        <dbReference type="ARBA" id="ARBA00022915"/>
    </source>
</evidence>
<keyword evidence="8" id="KW-0028">Amino-acid biosynthesis</keyword>
<reference evidence="18 19" key="1">
    <citation type="journal article" date="2012" name="Mol. Biol. Evol.">
        <title>Genome reduction and co-evolution between the primary and secondary bacterial symbionts of psyllids.</title>
        <authorList>
            <person name="Sloan D.B."/>
            <person name="Moran N.A."/>
        </authorList>
    </citation>
    <scope>NUCLEOTIDE SEQUENCE [LARGE SCALE GENOMIC DNA]</scope>
    <source>
        <strain evidence="18 19">HC</strain>
    </source>
</reference>
<keyword evidence="13" id="KW-0457">Lysine biosynthesis</keyword>
<proteinExistence type="inferred from homology"/>
<evidence type="ECO:0000313" key="18">
    <source>
        <dbReference type="EMBL" id="AFP83949.1"/>
    </source>
</evidence>
<dbReference type="InterPro" id="IPR000534">
    <property type="entry name" value="Semialdehyde_DH_NAD-bd"/>
</dbReference>
<dbReference type="Gene3D" id="3.40.50.720">
    <property type="entry name" value="NAD(P)-binding Rossmann-like Domain"/>
    <property type="match status" value="1"/>
</dbReference>
<comment type="pathway">
    <text evidence="3">Amino-acid biosynthesis; L-lysine biosynthesis via DAP pathway; (S)-tetrahydrodipicolinate from L-aspartate: step 2/4.</text>
</comment>
<dbReference type="Pfam" id="PF02774">
    <property type="entry name" value="Semialdhyde_dhC"/>
    <property type="match status" value="1"/>
</dbReference>
<dbReference type="PROSITE" id="PS01103">
    <property type="entry name" value="ASD"/>
    <property type="match status" value="1"/>
</dbReference>
<comment type="similarity">
    <text evidence="5">Belongs to the aspartate-semialdehyde dehydrogenase family.</text>
</comment>
<dbReference type="KEGG" id="crh:A353_0111"/>
<evidence type="ECO:0000256" key="4">
    <source>
        <dbReference type="ARBA" id="ARBA00005097"/>
    </source>
</evidence>
<dbReference type="GeneID" id="67454647"/>
<feature type="active site" description="Acyl-thioester intermediate" evidence="16">
    <location>
        <position position="126"/>
    </location>
</feature>
<dbReference type="GO" id="GO:0050661">
    <property type="term" value="F:NADP binding"/>
    <property type="evidence" value="ECO:0007669"/>
    <property type="project" value="InterPro"/>
</dbReference>
<evidence type="ECO:0000256" key="6">
    <source>
        <dbReference type="ARBA" id="ARBA00011738"/>
    </source>
</evidence>
<evidence type="ECO:0000256" key="9">
    <source>
        <dbReference type="ARBA" id="ARBA00022697"/>
    </source>
</evidence>
<feature type="active site" description="Proton acceptor" evidence="16">
    <location>
        <position position="247"/>
    </location>
</feature>
<dbReference type="GO" id="GO:0051287">
    <property type="term" value="F:NAD binding"/>
    <property type="evidence" value="ECO:0007669"/>
    <property type="project" value="InterPro"/>
</dbReference>
<evidence type="ECO:0000259" key="17">
    <source>
        <dbReference type="SMART" id="SM00859"/>
    </source>
</evidence>
<dbReference type="UniPathway" id="UPA00050">
    <property type="reaction ID" value="UER00463"/>
</dbReference>
<dbReference type="OrthoDB" id="9022717at2"/>
<evidence type="ECO:0000256" key="10">
    <source>
        <dbReference type="ARBA" id="ARBA00022857"/>
    </source>
</evidence>
<dbReference type="Pfam" id="PF01118">
    <property type="entry name" value="Semialdhyde_dh"/>
    <property type="match status" value="1"/>
</dbReference>
<dbReference type="PIRSF" id="PIRSF000148">
    <property type="entry name" value="ASA_dh"/>
    <property type="match status" value="1"/>
</dbReference>
<evidence type="ECO:0000256" key="3">
    <source>
        <dbReference type="ARBA" id="ARBA00005076"/>
    </source>
</evidence>
<dbReference type="PATRIC" id="fig|1202538.3.peg.94"/>
<evidence type="ECO:0000256" key="13">
    <source>
        <dbReference type="ARBA" id="ARBA00023154"/>
    </source>
</evidence>
<dbReference type="AlphaFoldDB" id="J3Z149"/>
<dbReference type="Gene3D" id="3.30.360.10">
    <property type="entry name" value="Dihydrodipicolinate Reductase, domain 2"/>
    <property type="match status" value="1"/>
</dbReference>
<dbReference type="UniPathway" id="UPA00051">
    <property type="reaction ID" value="UER00464"/>
</dbReference>
<evidence type="ECO:0000256" key="15">
    <source>
        <dbReference type="ARBA" id="ARBA00047891"/>
    </source>
</evidence>
<dbReference type="Proteomes" id="UP000003934">
    <property type="component" value="Chromosome"/>
</dbReference>
<keyword evidence="19" id="KW-1185">Reference proteome</keyword>
<evidence type="ECO:0000256" key="16">
    <source>
        <dbReference type="PIRSR" id="PIRSR000148-1"/>
    </source>
</evidence>
<keyword evidence="11" id="KW-0220">Diaminopimelate biosynthesis</keyword>
<dbReference type="HOGENOM" id="CLU_066397_0_0_6"/>
<dbReference type="STRING" id="1202538.A353_0111"/>
<dbReference type="UniPathway" id="UPA00034">
    <property type="reaction ID" value="UER00016"/>
</dbReference>
<dbReference type="SMART" id="SM00859">
    <property type="entry name" value="Semialdhyde_dh"/>
    <property type="match status" value="1"/>
</dbReference>
<evidence type="ECO:0000256" key="7">
    <source>
        <dbReference type="ARBA" id="ARBA00013120"/>
    </source>
</evidence>
<keyword evidence="12" id="KW-0560">Oxidoreductase</keyword>
<dbReference type="GO" id="GO:0004073">
    <property type="term" value="F:aspartate-semialdehyde dehydrogenase activity"/>
    <property type="evidence" value="ECO:0007669"/>
    <property type="project" value="UniProtKB-EC"/>
</dbReference>
<sequence>MIKIGIIGWRGLVGSVLINRLKNSFINKYSNFYLFSTKKIFFNYNIYNAFDIKLLYNMDIIISCQGSEYTKIILKKILLLNWKGYWIDASSYLRMYNECELILDPINKKSILNNIKKKKIFSGVNCTVSLMLILLKKLIKIDIIDWIANSSYQAVSGAGSYLINKLIKNIKNSNNLENDLIKIEKNNKINFFKENPLLFNAIPWIDKKVNFSQTKEEWKSQSEANKILKKNIKIDSNCVRISSLRCHSQYFILKLKKNINLNDFYYLLNNDFIKIIKNNEKYVNNLTPYNISGSLDIFVGRIKKSTFNNKIFTMFSIGDQLLWGAAEPLKRFLEILIQNLI</sequence>
<keyword evidence="10" id="KW-0521">NADP</keyword>
<dbReference type="InterPro" id="IPR036291">
    <property type="entry name" value="NAD(P)-bd_dom_sf"/>
</dbReference>
<evidence type="ECO:0000256" key="12">
    <source>
        <dbReference type="ARBA" id="ARBA00023002"/>
    </source>
</evidence>
<dbReference type="SUPFAM" id="SSF55347">
    <property type="entry name" value="Glyceraldehyde-3-phosphate dehydrogenase-like, C-terminal domain"/>
    <property type="match status" value="1"/>
</dbReference>
<comment type="function">
    <text evidence="1">Catalyzes the NADPH-dependent formation of L-aspartate-semialdehyde (L-ASA) by the reductive dephosphorylation of L-aspartyl-4-phosphate.</text>
</comment>
<dbReference type="PANTHER" id="PTHR46278:SF4">
    <property type="entry name" value="ASPARTATE-SEMIALDEHYDE DEHYDROGENASE"/>
    <property type="match status" value="1"/>
</dbReference>
<name>J3Z149_CARRU</name>
<keyword evidence="14" id="KW-0486">Methionine biosynthesis</keyword>
<comment type="catalytic activity">
    <reaction evidence="15">
        <text>L-aspartate 4-semialdehyde + phosphate + NADP(+) = 4-phospho-L-aspartate + NADPH + H(+)</text>
        <dbReference type="Rhea" id="RHEA:24284"/>
        <dbReference type="ChEBI" id="CHEBI:15378"/>
        <dbReference type="ChEBI" id="CHEBI:43474"/>
        <dbReference type="ChEBI" id="CHEBI:57535"/>
        <dbReference type="ChEBI" id="CHEBI:57783"/>
        <dbReference type="ChEBI" id="CHEBI:58349"/>
        <dbReference type="ChEBI" id="CHEBI:537519"/>
        <dbReference type="EC" id="1.2.1.11"/>
    </reaction>
</comment>
<organism evidence="18 19">
    <name type="scientific">Candidatus Carsonella ruddii HC isolate Thao2000</name>
    <dbReference type="NCBI Taxonomy" id="1202538"/>
    <lineage>
        <taxon>Bacteria</taxon>
        <taxon>Pseudomonadati</taxon>
        <taxon>Pseudomonadota</taxon>
        <taxon>Gammaproteobacteria</taxon>
        <taxon>Oceanospirillales</taxon>
        <taxon>Halomonadaceae</taxon>
        <taxon>Zymobacter group</taxon>
        <taxon>Candidatus Carsonella</taxon>
    </lineage>
</organism>
<evidence type="ECO:0000256" key="1">
    <source>
        <dbReference type="ARBA" id="ARBA00002492"/>
    </source>
</evidence>
<protein>
    <recommendedName>
        <fullName evidence="7">aspartate-semialdehyde dehydrogenase</fullName>
        <ecNumber evidence="7">1.2.1.11</ecNumber>
    </recommendedName>
</protein>
<dbReference type="GO" id="GO:0009086">
    <property type="term" value="P:methionine biosynthetic process"/>
    <property type="evidence" value="ECO:0007669"/>
    <property type="project" value="UniProtKB-KW"/>
</dbReference>
<evidence type="ECO:0000256" key="2">
    <source>
        <dbReference type="ARBA" id="ARBA00005021"/>
    </source>
</evidence>
<evidence type="ECO:0000256" key="14">
    <source>
        <dbReference type="ARBA" id="ARBA00023167"/>
    </source>
</evidence>
<evidence type="ECO:0000313" key="19">
    <source>
        <dbReference type="Proteomes" id="UP000003934"/>
    </source>
</evidence>
<comment type="pathway">
    <text evidence="4">Amino-acid biosynthesis; L-threonine biosynthesis; L-threonine from L-aspartate: step 2/5.</text>
</comment>
<evidence type="ECO:0000256" key="5">
    <source>
        <dbReference type="ARBA" id="ARBA00010584"/>
    </source>
</evidence>
<dbReference type="GO" id="GO:0009089">
    <property type="term" value="P:lysine biosynthetic process via diaminopimelate"/>
    <property type="evidence" value="ECO:0007669"/>
    <property type="project" value="UniProtKB-UniPathway"/>
</dbReference>
<dbReference type="InterPro" id="IPR012280">
    <property type="entry name" value="Semialdhyde_DH_dimer_dom"/>
</dbReference>
<dbReference type="GO" id="GO:0019877">
    <property type="term" value="P:diaminopimelate biosynthetic process"/>
    <property type="evidence" value="ECO:0007669"/>
    <property type="project" value="UniProtKB-KW"/>
</dbReference>
<dbReference type="EC" id="1.2.1.11" evidence="7"/>
<dbReference type="RefSeq" id="WP_014887249.1">
    <property type="nucleotide sequence ID" value="NC_018416.1"/>
</dbReference>
<gene>
    <name evidence="18" type="primary">asd</name>
    <name evidence="18" type="ORF">A353_0111</name>
</gene>
<dbReference type="GO" id="GO:0046983">
    <property type="term" value="F:protein dimerization activity"/>
    <property type="evidence" value="ECO:0007669"/>
    <property type="project" value="InterPro"/>
</dbReference>
<dbReference type="GO" id="GO:0009088">
    <property type="term" value="P:threonine biosynthetic process"/>
    <property type="evidence" value="ECO:0007669"/>
    <property type="project" value="UniProtKB-UniPathway"/>
</dbReference>
<evidence type="ECO:0000256" key="8">
    <source>
        <dbReference type="ARBA" id="ARBA00022605"/>
    </source>
</evidence>
<comment type="pathway">
    <text evidence="2">Amino-acid biosynthesis; L-methionine biosynthesis via de novo pathway; L-homoserine from L-aspartate: step 2/3.</text>
</comment>
<dbReference type="SUPFAM" id="SSF51735">
    <property type="entry name" value="NAD(P)-binding Rossmann-fold domains"/>
    <property type="match status" value="1"/>
</dbReference>
<accession>J3Z149</accession>
<dbReference type="NCBIfam" id="NF005144">
    <property type="entry name" value="PRK06598.1"/>
    <property type="match status" value="1"/>
</dbReference>
<keyword evidence="9" id="KW-0791">Threonine biosynthesis</keyword>
<feature type="domain" description="Semialdehyde dehydrogenase NAD-binding" evidence="17">
    <location>
        <begin position="3"/>
        <end position="114"/>
    </location>
</feature>
<dbReference type="EMBL" id="CP003543">
    <property type="protein sequence ID" value="AFP83949.1"/>
    <property type="molecule type" value="Genomic_DNA"/>
</dbReference>